<dbReference type="Pfam" id="PF19044">
    <property type="entry name" value="P-loop_TraG"/>
    <property type="match status" value="1"/>
</dbReference>
<dbReference type="Proteomes" id="UP000217033">
    <property type="component" value="Unassembled WGS sequence"/>
</dbReference>
<comment type="caution">
    <text evidence="3">The sequence shown here is derived from an EMBL/GenBank/DDBJ whole genome shotgun (WGS) entry which is preliminary data.</text>
</comment>
<keyword evidence="1" id="KW-1133">Transmembrane helix</keyword>
<evidence type="ECO:0000259" key="2">
    <source>
        <dbReference type="SMART" id="SM00382"/>
    </source>
</evidence>
<evidence type="ECO:0000313" key="3">
    <source>
        <dbReference type="EMBL" id="PAF55366.1"/>
    </source>
</evidence>
<dbReference type="NCBIfam" id="NF045975">
    <property type="entry name" value="VirB4_plasma"/>
    <property type="match status" value="1"/>
</dbReference>
<feature type="transmembrane region" description="Helical" evidence="1">
    <location>
        <begin position="73"/>
        <end position="90"/>
    </location>
</feature>
<dbReference type="Gene3D" id="3.40.50.300">
    <property type="entry name" value="P-loop containing nucleotide triphosphate hydrolases"/>
    <property type="match status" value="1"/>
</dbReference>
<keyword evidence="4" id="KW-1185">Reference proteome</keyword>
<dbReference type="EMBL" id="NQMN01000001">
    <property type="protein sequence ID" value="PAF55366.1"/>
    <property type="molecule type" value="Genomic_DNA"/>
</dbReference>
<feature type="transmembrane region" description="Helical" evidence="1">
    <location>
        <begin position="45"/>
        <end position="66"/>
    </location>
</feature>
<dbReference type="PANTHER" id="PTHR30121:SF6">
    <property type="entry name" value="SLR6007 PROTEIN"/>
    <property type="match status" value="1"/>
</dbReference>
<feature type="transmembrane region" description="Helical" evidence="1">
    <location>
        <begin position="12"/>
        <end position="39"/>
    </location>
</feature>
<accession>A0ABX4H671</accession>
<dbReference type="InterPro" id="IPR043964">
    <property type="entry name" value="P-loop_TraG"/>
</dbReference>
<dbReference type="SMART" id="SM00382">
    <property type="entry name" value="AAA"/>
    <property type="match status" value="1"/>
</dbReference>
<gene>
    <name evidence="3" type="ORF">CJF60_01600</name>
</gene>
<evidence type="ECO:0000313" key="4">
    <source>
        <dbReference type="Proteomes" id="UP000217033"/>
    </source>
</evidence>
<dbReference type="InterPro" id="IPR003593">
    <property type="entry name" value="AAA+_ATPase"/>
</dbReference>
<dbReference type="InterPro" id="IPR027417">
    <property type="entry name" value="P-loop_NTPase"/>
</dbReference>
<proteinExistence type="predicted"/>
<dbReference type="SUPFAM" id="SSF52540">
    <property type="entry name" value="P-loop containing nucleoside triphosphate hydrolases"/>
    <property type="match status" value="1"/>
</dbReference>
<feature type="domain" description="AAA+ ATPase" evidence="2">
    <location>
        <begin position="484"/>
        <end position="808"/>
    </location>
</feature>
<protein>
    <submittedName>
        <fullName evidence="3">DUF87 domain-containing protein</fullName>
    </submittedName>
</protein>
<reference evidence="3" key="1">
    <citation type="submission" date="2017-08" db="EMBL/GenBank/DDBJ databases">
        <authorList>
            <person name="Alvarez-Ponce D."/>
            <person name="Weitzman C.L."/>
            <person name="Tillett R.L."/>
            <person name="Sandmeier F.C."/>
            <person name="Tracy C.R."/>
        </authorList>
    </citation>
    <scope>NUCLEOTIDE SEQUENCE [LARGE SCALE GENOMIC DNA]</scope>
    <source>
        <strain evidence="3">PS6</strain>
    </source>
</reference>
<dbReference type="PANTHER" id="PTHR30121">
    <property type="entry name" value="UNCHARACTERIZED PROTEIN YJGR-RELATED"/>
    <property type="match status" value="1"/>
</dbReference>
<name>A0ABX4H671_9BACT</name>
<dbReference type="Gene3D" id="1.10.8.730">
    <property type="match status" value="1"/>
</dbReference>
<keyword evidence="1" id="KW-0472">Membrane</keyword>
<sequence length="907" mass="104932">MIIPKAFRKLKLIIWKFISLYDIIFISLFATIAVGISIPLPLDEIWQKFLVGFSIFLVQLVLIAYSKHHDAKLYVMLYRWFKYLFIIKLFDSNKKSKNASIKNLIPFQTFNEKNIVSKTILGQNKVYIMALEISGVDITNLNSEAKMVKIEALAKFFNSYSDRLTFVKQLKQYDFKSNYNFLKKQIEKSDSAWKYEWFESLYQQFQIQNAETVKEIYNIIFYGKNSYDLHMNVEAAKVELAGIGFDSKILSGNEIGALNLGLFFENSIAERLNKLEVKASHLKLNDTYVSINSVSSFPLQTNFLWLANIFAVRSNVVMQIDNVDFEQAKKKIHQASLNLQGNLNENLKTVETKEHQLYAESIEILANEIAAQKINLKKIQCFYITNAKSERELKEVEKANRKFLKTQNYILNKLVYLQLEAFKDCFFKTYDYLKFWQEISPETVAFGWPMNDSELNDQNGLLLAKTFNDEIIVFDQFKITNNRPSHNMVIMGKTGSGKSTLTKKQLAYNLAIGNKVIIIDPEREYRAMVENFGGSWVEIGMGLNTVINPLEVRVSLTDESETADNSKVIASHLEWLDSWFRVLFAEFTDGHIRLLIESVQEIYKKLNYYDESFKLDELEPNQWPIMSDLIKLIEAKINVSKKKKDTRYNLILEILAFNFQRESILSDLYNGATNINLDHDLIVFDVRNLYNGEVNPSIRASIFTILSLVQQKIVKHRQDNLSLDRDSKKWLVVCVDEAHLLLDETNPATLNFLIRTAKRIRKYFGGLVLTTQNPSDFNTSALSTGNANAIMANMQYSFFMKLESRDIDAVDQMFKHIGGLTINERRFLASAEKGAGIFSYSSTNRKTIKTNYTDLEMQHFFDKEDVTKQVVYETVLADDDKAMLVDNWLVRILVKIFARKKVNEKKS</sequence>
<evidence type="ECO:0000256" key="1">
    <source>
        <dbReference type="SAM" id="Phobius"/>
    </source>
</evidence>
<dbReference type="RefSeq" id="WP_084232844.1">
    <property type="nucleotide sequence ID" value="NZ_FWXE01000020.1"/>
</dbReference>
<organism evidence="3 4">
    <name type="scientific">Mycoplasmopsis agassizii</name>
    <dbReference type="NCBI Taxonomy" id="33922"/>
    <lineage>
        <taxon>Bacteria</taxon>
        <taxon>Bacillati</taxon>
        <taxon>Mycoplasmatota</taxon>
        <taxon>Mycoplasmoidales</taxon>
        <taxon>Metamycoplasmataceae</taxon>
        <taxon>Mycoplasmopsis</taxon>
    </lineage>
</organism>
<dbReference type="InterPro" id="IPR051162">
    <property type="entry name" value="T4SS_component"/>
</dbReference>
<keyword evidence="1" id="KW-0812">Transmembrane</keyword>
<dbReference type="CDD" id="cd01127">
    <property type="entry name" value="TrwB_TraG_TraD_VirD4"/>
    <property type="match status" value="2"/>
</dbReference>